<dbReference type="RefSeq" id="WP_238205502.1">
    <property type="nucleotide sequence ID" value="NZ_BPQE01000023.1"/>
</dbReference>
<keyword evidence="3" id="KW-0413">Isomerase</keyword>
<dbReference type="PANTHER" id="PTHR43574">
    <property type="entry name" value="EPIMERASE-RELATED"/>
    <property type="match status" value="1"/>
</dbReference>
<evidence type="ECO:0000313" key="3">
    <source>
        <dbReference type="EMBL" id="MDQ0445717.1"/>
    </source>
</evidence>
<dbReference type="GO" id="GO:0050378">
    <property type="term" value="F:UDP-glucuronate 4-epimerase activity"/>
    <property type="evidence" value="ECO:0007669"/>
    <property type="project" value="UniProtKB-EC"/>
</dbReference>
<dbReference type="InterPro" id="IPR036291">
    <property type="entry name" value="NAD(P)-bd_dom_sf"/>
</dbReference>
<dbReference type="Proteomes" id="UP001231124">
    <property type="component" value="Unassembled WGS sequence"/>
</dbReference>
<evidence type="ECO:0000256" key="1">
    <source>
        <dbReference type="ARBA" id="ARBA00023027"/>
    </source>
</evidence>
<gene>
    <name evidence="3" type="ORF">QO012_000195</name>
</gene>
<comment type="caution">
    <text evidence="3">The sequence shown here is derived from an EMBL/GenBank/DDBJ whole genome shotgun (WGS) entry which is preliminary data.</text>
</comment>
<dbReference type="SUPFAM" id="SSF51735">
    <property type="entry name" value="NAD(P)-binding Rossmann-fold domains"/>
    <property type="match status" value="1"/>
</dbReference>
<protein>
    <submittedName>
        <fullName evidence="3">UDP-glucuronate 4-epimerase</fullName>
        <ecNumber evidence="3">5.1.3.6</ecNumber>
    </submittedName>
</protein>
<evidence type="ECO:0000313" key="4">
    <source>
        <dbReference type="Proteomes" id="UP001231124"/>
    </source>
</evidence>
<accession>A0ABU0HTR0</accession>
<dbReference type="CDD" id="cd05253">
    <property type="entry name" value="UDP_GE_SDE_e"/>
    <property type="match status" value="1"/>
</dbReference>
<dbReference type="Pfam" id="PF01370">
    <property type="entry name" value="Epimerase"/>
    <property type="match status" value="1"/>
</dbReference>
<keyword evidence="4" id="KW-1185">Reference proteome</keyword>
<dbReference type="Gene3D" id="3.40.50.720">
    <property type="entry name" value="NAD(P)-binding Rossmann-like Domain"/>
    <property type="match status" value="1"/>
</dbReference>
<name>A0ABU0HTR0_9HYPH</name>
<evidence type="ECO:0000259" key="2">
    <source>
        <dbReference type="Pfam" id="PF01370"/>
    </source>
</evidence>
<reference evidence="3 4" key="1">
    <citation type="submission" date="2023-07" db="EMBL/GenBank/DDBJ databases">
        <title>Genomic Encyclopedia of Type Strains, Phase IV (KMG-IV): sequencing the most valuable type-strain genomes for metagenomic binning, comparative biology and taxonomic classification.</title>
        <authorList>
            <person name="Goeker M."/>
        </authorList>
    </citation>
    <scope>NUCLEOTIDE SEQUENCE [LARGE SCALE GENOMIC DNA]</scope>
    <source>
        <strain evidence="3 4">DSM 19013</strain>
    </source>
</reference>
<dbReference type="PRINTS" id="PR01713">
    <property type="entry name" value="NUCEPIMERASE"/>
</dbReference>
<keyword evidence="1" id="KW-0520">NAD</keyword>
<dbReference type="EC" id="5.1.3.6" evidence="3"/>
<proteinExistence type="predicted"/>
<dbReference type="EMBL" id="JAUSVP010000001">
    <property type="protein sequence ID" value="MDQ0445717.1"/>
    <property type="molecule type" value="Genomic_DNA"/>
</dbReference>
<feature type="domain" description="NAD-dependent epimerase/dehydratase" evidence="2">
    <location>
        <begin position="6"/>
        <end position="241"/>
    </location>
</feature>
<organism evidence="3 4">
    <name type="scientific">Methylobacterium aerolatum</name>
    <dbReference type="NCBI Taxonomy" id="418708"/>
    <lineage>
        <taxon>Bacteria</taxon>
        <taxon>Pseudomonadati</taxon>
        <taxon>Pseudomonadota</taxon>
        <taxon>Alphaproteobacteria</taxon>
        <taxon>Hyphomicrobiales</taxon>
        <taxon>Methylobacteriaceae</taxon>
        <taxon>Methylobacterium</taxon>
    </lineage>
</organism>
<dbReference type="InterPro" id="IPR001509">
    <property type="entry name" value="Epimerase_deHydtase"/>
</dbReference>
<sequence length="337" mass="36868">MTAPRILVTGAAGFIGFHVAQRLLREGRAVTGLDNVNAYYDPALKEARLAQLGGPGYAFHRIDLCDGPALDAVFREGRFACVVHLAAQAGVRYSITDPQAYAASNLTGFLHVLEGCRRHGVGHLIYASSSSVYGAVTAKPFSIHQNVDHPVSLYAATKKANELMAHSYSHLYRLPTTGLRFFTVYGPWGRPDMALWLFTRAILAGEPIDVFNGGRMRRDFTYVDDVVEAIGRLIDRPAAADPAWSGDAPDPGTSSAPYRLYNIGNSEPVELTEMVAILEEKLGRRAEKNILPMQPGDVPETFADVADLARDVGFSPRTSLADGIGRFVDWYRAYHRA</sequence>